<evidence type="ECO:0008006" key="4">
    <source>
        <dbReference type="Google" id="ProtNLM"/>
    </source>
</evidence>
<dbReference type="Proteomes" id="UP001165378">
    <property type="component" value="Unassembled WGS sequence"/>
</dbReference>
<reference evidence="2" key="1">
    <citation type="submission" date="2022-01" db="EMBL/GenBank/DDBJ databases">
        <title>Genome-Based Taxonomic Classification of the Phylum Actinobacteria.</title>
        <authorList>
            <person name="Gao Y."/>
        </authorList>
    </citation>
    <scope>NUCLEOTIDE SEQUENCE</scope>
    <source>
        <strain evidence="2">KLBMP 8922</strain>
    </source>
</reference>
<accession>A0AA41Q784</accession>
<keyword evidence="3" id="KW-1185">Reference proteome</keyword>
<comment type="caution">
    <text evidence="2">The sequence shown here is derived from an EMBL/GenBank/DDBJ whole genome shotgun (WGS) entry which is preliminary data.</text>
</comment>
<evidence type="ECO:0000313" key="2">
    <source>
        <dbReference type="EMBL" id="MCF2532900.1"/>
    </source>
</evidence>
<organism evidence="2 3">
    <name type="scientific">Yinghuangia soli</name>
    <dbReference type="NCBI Taxonomy" id="2908204"/>
    <lineage>
        <taxon>Bacteria</taxon>
        <taxon>Bacillati</taxon>
        <taxon>Actinomycetota</taxon>
        <taxon>Actinomycetes</taxon>
        <taxon>Kitasatosporales</taxon>
        <taxon>Streptomycetaceae</taxon>
        <taxon>Yinghuangia</taxon>
    </lineage>
</organism>
<dbReference type="AlphaFoldDB" id="A0AA41Q784"/>
<sequence>MTDATTNLLWHAGRALGADILARLETPAPQPHAAAEPLPPAVLEDALRHGDAQRVIGTFHGAAATARTGKGTAPDPGTLLRLLERDDPETNEVLFRQSGWPALRQAVLGQQRHAPHPAPHTDPAADPAATETPVPLAPSLRDRIFAVGGLEDLQAALSAADPDLVFWALAGTRSGGAHGGPMARVRACVTLDDAGRTAQLRHILKNFPIELPAGAPPEAYEQLHARRPRALIRQYLDEAYGDVALCAKLARARKASNGRALVRDVLVPPWAMLAARHAETPLPWGAAVALLEDTRCPAELRTALLRTHPRAVQMVPTPGPEVLAVCADLGEDQLTKKVLLQGVAAGSVDAAQLVYACRPARLALTSLVHGGIEAVATQAEAIETVRHLLASGTADRPESWRDLYAALPTFPGSPAELLTASPRPDDAAPTDELPILSGQSAWAYAVLLGIAGPESTTPALRFLDDARLAPLAGTREIPHHLAGHILRHSGPVARRVLAGNPDVRPDLLEQLVIGGDQAIASAAYRNPRCPFALRQYILSLDGIDDGLRAELLRSYRDQDLWPLLASPDAELLRHVVQARRHDPYAQWAALRAAHRLAELHGVSALEGLPSVPEIDAARQHGSIAPLTEALQTCDLEWAKALVEATGIPYRRTPEGIVAALADPGLDWRAVAAAGRHRDASDQIGHVLKQRPDYPVELALQQIPPQRTSERAHPVADSRLGELHRSYVTAALPGTPVVWADGVRLLRAGTLTTAEFLAASPAYTVVQCAASYPPLAREVARYLRTELGDSVDAWVVAARMLGHGVLPTLPEVTATAKAAV</sequence>
<proteinExistence type="predicted"/>
<evidence type="ECO:0000256" key="1">
    <source>
        <dbReference type="SAM" id="MobiDB-lite"/>
    </source>
</evidence>
<dbReference type="EMBL" id="JAKFHA010000040">
    <property type="protein sequence ID" value="MCF2532900.1"/>
    <property type="molecule type" value="Genomic_DNA"/>
</dbReference>
<dbReference type="RefSeq" id="WP_235057675.1">
    <property type="nucleotide sequence ID" value="NZ_JAKFHA010000040.1"/>
</dbReference>
<feature type="region of interest" description="Disordered" evidence="1">
    <location>
        <begin position="110"/>
        <end position="135"/>
    </location>
</feature>
<name>A0AA41Q784_9ACTN</name>
<gene>
    <name evidence="2" type="ORF">LZ495_37605</name>
</gene>
<evidence type="ECO:0000313" key="3">
    <source>
        <dbReference type="Proteomes" id="UP001165378"/>
    </source>
</evidence>
<protein>
    <recommendedName>
        <fullName evidence="4">Leucine rich repeat variant</fullName>
    </recommendedName>
</protein>
<feature type="compositionally biased region" description="Low complexity" evidence="1">
    <location>
        <begin position="121"/>
        <end position="133"/>
    </location>
</feature>